<reference evidence="6 8" key="1">
    <citation type="submission" date="2016-11" db="EMBL/GenBank/DDBJ databases">
        <authorList>
            <person name="Jaros S."/>
            <person name="Januszkiewicz K."/>
            <person name="Wedrychowicz H."/>
        </authorList>
    </citation>
    <scope>NUCLEOTIDE SEQUENCE [LARGE SCALE GENOMIC DNA]</scope>
    <source>
        <strain evidence="6 8">DSM 784</strain>
    </source>
</reference>
<dbReference type="SUPFAM" id="SSF56281">
    <property type="entry name" value="Metallo-hydrolase/oxidoreductase"/>
    <property type="match status" value="1"/>
</dbReference>
<keyword evidence="4" id="KW-0862">Zinc</keyword>
<dbReference type="CDD" id="cd07720">
    <property type="entry name" value="OPHC2-like_MBL-fold"/>
    <property type="match status" value="1"/>
</dbReference>
<keyword evidence="9" id="KW-1185">Reference proteome</keyword>
<proteinExistence type="inferred from homology"/>
<feature type="domain" description="Metallo-beta-lactamase" evidence="5">
    <location>
        <begin position="87"/>
        <end position="295"/>
    </location>
</feature>
<evidence type="ECO:0000313" key="6">
    <source>
        <dbReference type="EMBL" id="SFW27729.1"/>
    </source>
</evidence>
<dbReference type="InterPro" id="IPR036866">
    <property type="entry name" value="RibonucZ/Hydroxyglut_hydro"/>
</dbReference>
<evidence type="ECO:0000256" key="4">
    <source>
        <dbReference type="ARBA" id="ARBA00022833"/>
    </source>
</evidence>
<dbReference type="Pfam" id="PF00753">
    <property type="entry name" value="Lactamase_B"/>
    <property type="match status" value="1"/>
</dbReference>
<dbReference type="InterPro" id="IPR001279">
    <property type="entry name" value="Metallo-B-lactamas"/>
</dbReference>
<accession>A0A1K1MXG1</accession>
<keyword evidence="3" id="KW-0378">Hydrolase</keyword>
<evidence type="ECO:0000256" key="3">
    <source>
        <dbReference type="ARBA" id="ARBA00022801"/>
    </source>
</evidence>
<gene>
    <name evidence="6" type="ORF">SAMN05661012_00974</name>
    <name evidence="7" type="ORF">SR876_07330</name>
</gene>
<dbReference type="SMART" id="SM00849">
    <property type="entry name" value="Lactamase_B"/>
    <property type="match status" value="1"/>
</dbReference>
<dbReference type="Proteomes" id="UP001326715">
    <property type="component" value="Chromosome"/>
</dbReference>
<dbReference type="EMBL" id="CP140154">
    <property type="protein sequence ID" value="WQG91306.1"/>
    <property type="molecule type" value="Genomic_DNA"/>
</dbReference>
<dbReference type="AlphaFoldDB" id="A0A1K1MXG1"/>
<evidence type="ECO:0000256" key="2">
    <source>
        <dbReference type="ARBA" id="ARBA00022723"/>
    </source>
</evidence>
<keyword evidence="2" id="KW-0479">Metal-binding</keyword>
<dbReference type="RefSeq" id="WP_072357460.1">
    <property type="nucleotide sequence ID" value="NZ_CP139972.1"/>
</dbReference>
<evidence type="ECO:0000256" key="1">
    <source>
        <dbReference type="ARBA" id="ARBA00007749"/>
    </source>
</evidence>
<dbReference type="Gene3D" id="3.60.15.10">
    <property type="entry name" value="Ribonuclease Z/Hydroxyacylglutathione hydrolase-like"/>
    <property type="match status" value="1"/>
</dbReference>
<dbReference type="PANTHER" id="PTHR42978:SF6">
    <property type="entry name" value="QUORUM-QUENCHING LACTONASE YTNP-RELATED"/>
    <property type="match status" value="1"/>
</dbReference>
<dbReference type="GO" id="GO:0016787">
    <property type="term" value="F:hydrolase activity"/>
    <property type="evidence" value="ECO:0007669"/>
    <property type="project" value="UniProtKB-KW"/>
</dbReference>
<evidence type="ECO:0000259" key="5">
    <source>
        <dbReference type="SMART" id="SM00849"/>
    </source>
</evidence>
<dbReference type="Proteomes" id="UP000183788">
    <property type="component" value="Unassembled WGS sequence"/>
</dbReference>
<evidence type="ECO:0000313" key="7">
    <source>
        <dbReference type="EMBL" id="WQG91306.1"/>
    </source>
</evidence>
<comment type="similarity">
    <text evidence="1">Belongs to the metallo-beta-lactamase superfamily.</text>
</comment>
<dbReference type="EMBL" id="FPIZ01000002">
    <property type="protein sequence ID" value="SFW27729.1"/>
    <property type="molecule type" value="Genomic_DNA"/>
</dbReference>
<sequence>MDRRTILKSLALLGAAAVIPFRKLAAFPSYSKRPYHQFKLGELELMVLADGHINLSPVQPNFPNGTEKAEKELLQKSFRSTDAVDLGMNILLVKKENDFILIDTGTGSGFGPSSGWLLQSMEDAGIKPENITHIIISHAHPDHIGGLVKAEKSVFPAATIHLSRIEHAFWMAAKQDFSKSKFQDKDLLAKFTAITQQTFKLLQSQLHLFEDKAEILGCIRMELAPGHTPGHCVTHIYSGSDQLVHIADLVHSDVLLFPHPEWGFNGDTDIELATKTRRRVMKALADSRTKAIGYHLPWPGLGHVRTNGNEFEWVAETYAFPA</sequence>
<reference evidence="7 9" key="2">
    <citation type="submission" date="2023-11" db="EMBL/GenBank/DDBJ databases">
        <title>MicrobeMod: A computational toolkit for identifying prokaryotic methylation and restriction-modification with nanopore sequencing.</title>
        <authorList>
            <person name="Crits-Christoph A."/>
            <person name="Kang S.C."/>
            <person name="Lee H."/>
            <person name="Ostrov N."/>
        </authorList>
    </citation>
    <scope>NUCLEOTIDE SEQUENCE [LARGE SCALE GENOMIC DNA]</scope>
    <source>
        <strain evidence="7 9">ATCC 23090</strain>
    </source>
</reference>
<dbReference type="STRING" id="1004.SAMN05661012_00974"/>
<dbReference type="InterPro" id="IPR051013">
    <property type="entry name" value="MBL_superfamily_lactonases"/>
</dbReference>
<protein>
    <submittedName>
        <fullName evidence="6">Glyoxylase, beta-lactamase superfamily II</fullName>
    </submittedName>
    <submittedName>
        <fullName evidence="7">MBL fold metallo-hydrolase</fullName>
    </submittedName>
</protein>
<name>A0A1K1MXG1_9BACT</name>
<dbReference type="OrthoDB" id="9802248at2"/>
<organism evidence="6 8">
    <name type="scientific">Chitinophaga sancti</name>
    <dbReference type="NCBI Taxonomy" id="1004"/>
    <lineage>
        <taxon>Bacteria</taxon>
        <taxon>Pseudomonadati</taxon>
        <taxon>Bacteroidota</taxon>
        <taxon>Chitinophagia</taxon>
        <taxon>Chitinophagales</taxon>
        <taxon>Chitinophagaceae</taxon>
        <taxon>Chitinophaga</taxon>
    </lineage>
</organism>
<dbReference type="PANTHER" id="PTHR42978">
    <property type="entry name" value="QUORUM-QUENCHING LACTONASE YTNP-RELATED-RELATED"/>
    <property type="match status" value="1"/>
</dbReference>
<evidence type="ECO:0000313" key="9">
    <source>
        <dbReference type="Proteomes" id="UP001326715"/>
    </source>
</evidence>
<dbReference type="GO" id="GO:0046872">
    <property type="term" value="F:metal ion binding"/>
    <property type="evidence" value="ECO:0007669"/>
    <property type="project" value="UniProtKB-KW"/>
</dbReference>
<evidence type="ECO:0000313" key="8">
    <source>
        <dbReference type="Proteomes" id="UP000183788"/>
    </source>
</evidence>